<keyword evidence="5" id="KW-1185">Reference proteome</keyword>
<protein>
    <submittedName>
        <fullName evidence="4">MBL fold metallo-hydrolase</fullName>
    </submittedName>
</protein>
<dbReference type="EMBL" id="BAABLV010000020">
    <property type="protein sequence ID" value="GAA4896260.1"/>
    <property type="molecule type" value="Genomic_DNA"/>
</dbReference>
<dbReference type="InterPro" id="IPR022712">
    <property type="entry name" value="Beta_Casp"/>
</dbReference>
<dbReference type="PANTHER" id="PTHR11203:SF37">
    <property type="entry name" value="INTEGRATOR COMPLEX SUBUNIT 11"/>
    <property type="match status" value="1"/>
</dbReference>
<dbReference type="Gene3D" id="3.40.50.10890">
    <property type="match status" value="1"/>
</dbReference>
<name>A0ABP9F8D5_9ACTN</name>
<evidence type="ECO:0000313" key="5">
    <source>
        <dbReference type="Proteomes" id="UP001501521"/>
    </source>
</evidence>
<feature type="domain" description="Metallo-beta-lactamase" evidence="2">
    <location>
        <begin position="19"/>
        <end position="248"/>
    </location>
</feature>
<reference evidence="5" key="1">
    <citation type="journal article" date="2019" name="Int. J. Syst. Evol. Microbiol.">
        <title>The Global Catalogue of Microorganisms (GCM) 10K type strain sequencing project: providing services to taxonomists for standard genome sequencing and annotation.</title>
        <authorList>
            <consortium name="The Broad Institute Genomics Platform"/>
            <consortium name="The Broad Institute Genome Sequencing Center for Infectious Disease"/>
            <person name="Wu L."/>
            <person name="Ma J."/>
        </authorList>
    </citation>
    <scope>NUCLEOTIDE SEQUENCE [LARGE SCALE GENOMIC DNA]</scope>
    <source>
        <strain evidence="5">JCM 19125</strain>
    </source>
</reference>
<dbReference type="InterPro" id="IPR011108">
    <property type="entry name" value="RMMBL"/>
</dbReference>
<evidence type="ECO:0000259" key="2">
    <source>
        <dbReference type="SMART" id="SM00849"/>
    </source>
</evidence>
<organism evidence="4 5">
    <name type="scientific">Tessaracoccus lubricantis</name>
    <dbReference type="NCBI Taxonomy" id="545543"/>
    <lineage>
        <taxon>Bacteria</taxon>
        <taxon>Bacillati</taxon>
        <taxon>Actinomycetota</taxon>
        <taxon>Actinomycetes</taxon>
        <taxon>Propionibacteriales</taxon>
        <taxon>Propionibacteriaceae</taxon>
        <taxon>Tessaracoccus</taxon>
    </lineage>
</organism>
<dbReference type="PANTHER" id="PTHR11203">
    <property type="entry name" value="CLEAVAGE AND POLYADENYLATION SPECIFICITY FACTOR FAMILY MEMBER"/>
    <property type="match status" value="1"/>
</dbReference>
<dbReference type="InterPro" id="IPR036866">
    <property type="entry name" value="RibonucZ/Hydroxyglut_hydro"/>
</dbReference>
<dbReference type="InterPro" id="IPR050698">
    <property type="entry name" value="MBL"/>
</dbReference>
<dbReference type="Proteomes" id="UP001501521">
    <property type="component" value="Unassembled WGS sequence"/>
</dbReference>
<proteinExistence type="predicted"/>
<evidence type="ECO:0000256" key="1">
    <source>
        <dbReference type="ARBA" id="ARBA00022801"/>
    </source>
</evidence>
<dbReference type="Pfam" id="PF00753">
    <property type="entry name" value="Lactamase_B"/>
    <property type="match status" value="1"/>
</dbReference>
<sequence>MSTPQKATLTFLGAAGTVTGSKYLITLDDRRILVDAGMFQGEKKWRLKNREEFPVDPSSISDVLLTHAHTDHVAYLPALVKHGFRGPIWATEATIRLAEIVLRDSGKLQEQAVGDAVRGGWSKHEVPEAIYTTADVEDTLPLFRAVQWDTNVDVDGIRARWTRSAHILGSASIHVEFGNRSVLFSGDLGRHDHPILKDRATPPGADIVLIESTYGDREHPEPAVPHEDFAAAIRRTVERGGQVVVPAFAIDRTETVLHALVQMRREGRIPEVPVVVDGPMSLRALAVYSDTSLGELRDDVTVADFTDLDLTATRGSRDSKALNKRTEPMIIISSSGMAEGGRVLYHLQRLLPDPRNTVVLTGYQAEGTRGRALEDGARQVKINGRYVRVKAEIVRDREFSVHGDASDLMDWLKALDKESEEVFVTHGEPAVAELFAERISDELGWVAIAPKHGEVITLLADDEQFED</sequence>
<accession>A0ABP9F8D5</accession>
<dbReference type="Gene3D" id="3.60.15.10">
    <property type="entry name" value="Ribonuclease Z/Hydroxyacylglutathione hydrolase-like"/>
    <property type="match status" value="1"/>
</dbReference>
<gene>
    <name evidence="4" type="ORF">GCM10025789_12470</name>
</gene>
<dbReference type="SMART" id="SM01027">
    <property type="entry name" value="Beta-Casp"/>
    <property type="match status" value="1"/>
</dbReference>
<evidence type="ECO:0000259" key="3">
    <source>
        <dbReference type="SMART" id="SM01027"/>
    </source>
</evidence>
<dbReference type="Pfam" id="PF10996">
    <property type="entry name" value="Beta-Casp"/>
    <property type="match status" value="1"/>
</dbReference>
<keyword evidence="1" id="KW-0378">Hydrolase</keyword>
<dbReference type="SUPFAM" id="SSF56281">
    <property type="entry name" value="Metallo-hydrolase/oxidoreductase"/>
    <property type="match status" value="1"/>
</dbReference>
<dbReference type="InterPro" id="IPR001279">
    <property type="entry name" value="Metallo-B-lactamas"/>
</dbReference>
<dbReference type="CDD" id="cd16295">
    <property type="entry name" value="TTHA0252-CPSF-like_MBL-fold"/>
    <property type="match status" value="1"/>
</dbReference>
<comment type="caution">
    <text evidence="4">The sequence shown here is derived from an EMBL/GenBank/DDBJ whole genome shotgun (WGS) entry which is preliminary data.</text>
</comment>
<dbReference type="SMART" id="SM00849">
    <property type="entry name" value="Lactamase_B"/>
    <property type="match status" value="1"/>
</dbReference>
<dbReference type="RefSeq" id="WP_345580576.1">
    <property type="nucleotide sequence ID" value="NZ_BAABLV010000020.1"/>
</dbReference>
<feature type="domain" description="Beta-Casp" evidence="3">
    <location>
        <begin position="253"/>
        <end position="373"/>
    </location>
</feature>
<dbReference type="Pfam" id="PF07521">
    <property type="entry name" value="RMMBL"/>
    <property type="match status" value="1"/>
</dbReference>
<evidence type="ECO:0000313" key="4">
    <source>
        <dbReference type="EMBL" id="GAA4896260.1"/>
    </source>
</evidence>